<organism evidence="1">
    <name type="scientific">Tanacetum cinerariifolium</name>
    <name type="common">Dalmatian daisy</name>
    <name type="synonym">Chrysanthemum cinerariifolium</name>
    <dbReference type="NCBI Taxonomy" id="118510"/>
    <lineage>
        <taxon>Eukaryota</taxon>
        <taxon>Viridiplantae</taxon>
        <taxon>Streptophyta</taxon>
        <taxon>Embryophyta</taxon>
        <taxon>Tracheophyta</taxon>
        <taxon>Spermatophyta</taxon>
        <taxon>Magnoliopsida</taxon>
        <taxon>eudicotyledons</taxon>
        <taxon>Gunneridae</taxon>
        <taxon>Pentapetalae</taxon>
        <taxon>asterids</taxon>
        <taxon>campanulids</taxon>
        <taxon>Asterales</taxon>
        <taxon>Asteraceae</taxon>
        <taxon>Asteroideae</taxon>
        <taxon>Anthemideae</taxon>
        <taxon>Anthemidinae</taxon>
        <taxon>Tanacetum</taxon>
    </lineage>
</organism>
<proteinExistence type="predicted"/>
<gene>
    <name evidence="1" type="ORF">Tci_031896</name>
</gene>
<protein>
    <recommendedName>
        <fullName evidence="2">Integrase catalytic domain-containing protein</fullName>
    </recommendedName>
</protein>
<comment type="caution">
    <text evidence="1">The sequence shown here is derived from an EMBL/GenBank/DDBJ whole genome shotgun (WGS) entry which is preliminary data.</text>
</comment>
<evidence type="ECO:0008006" key="2">
    <source>
        <dbReference type="Google" id="ProtNLM"/>
    </source>
</evidence>
<dbReference type="Gene3D" id="3.30.420.10">
    <property type="entry name" value="Ribonuclease H-like superfamily/Ribonuclease H"/>
    <property type="match status" value="1"/>
</dbReference>
<dbReference type="PANTHER" id="PTHR45835">
    <property type="entry name" value="YALI0A06105P"/>
    <property type="match status" value="1"/>
</dbReference>
<accession>A0A6L2LDW7</accession>
<dbReference type="EMBL" id="BKCJ010004254">
    <property type="protein sequence ID" value="GEU59918.1"/>
    <property type="molecule type" value="Genomic_DNA"/>
</dbReference>
<dbReference type="PANTHER" id="PTHR45835:SF99">
    <property type="entry name" value="CHROMO DOMAIN-CONTAINING PROTEIN-RELATED"/>
    <property type="match status" value="1"/>
</dbReference>
<sequence>MGFDFVIEYKAGVTNRVADALLLMYEDEENLTASFMAMSEPRVGLIPNLKRENESLDELLSLHHKMDRGEILLGFRRENELLIYRDRYFLDSESKRKMPLPREFNDTPSSGHGGTKKMLGITAILVVVDRFLKYAHFGALPTSFNAHKVVEVFLEIVDKHHGFSKTIVSNRDPVFVVNRGLEQYLRAMVIDRPQWVRYFPWAEYCYNTNHRSSIKMSPLWEVSLVSHSVSTRIFKGSKVDKLLVELDGLLRQLRQNLLTAKHRMKFTANSKQREVEFNIVDMVLVKLQPYQ</sequence>
<dbReference type="InterPro" id="IPR012337">
    <property type="entry name" value="RNaseH-like_sf"/>
</dbReference>
<dbReference type="InterPro" id="IPR036397">
    <property type="entry name" value="RNaseH_sf"/>
</dbReference>
<name>A0A6L2LDW7_TANCI</name>
<evidence type="ECO:0000313" key="1">
    <source>
        <dbReference type="EMBL" id="GEU59918.1"/>
    </source>
</evidence>
<dbReference type="GO" id="GO:0003676">
    <property type="term" value="F:nucleic acid binding"/>
    <property type="evidence" value="ECO:0007669"/>
    <property type="project" value="InterPro"/>
</dbReference>
<dbReference type="AlphaFoldDB" id="A0A6L2LDW7"/>
<reference evidence="1" key="1">
    <citation type="journal article" date="2019" name="Sci. Rep.">
        <title>Draft genome of Tanacetum cinerariifolium, the natural source of mosquito coil.</title>
        <authorList>
            <person name="Yamashiro T."/>
            <person name="Shiraishi A."/>
            <person name="Satake H."/>
            <person name="Nakayama K."/>
        </authorList>
    </citation>
    <scope>NUCLEOTIDE SEQUENCE</scope>
</reference>
<dbReference type="SUPFAM" id="SSF53098">
    <property type="entry name" value="Ribonuclease H-like"/>
    <property type="match status" value="1"/>
</dbReference>